<feature type="transmembrane region" description="Helical" evidence="1">
    <location>
        <begin position="74"/>
        <end position="95"/>
    </location>
</feature>
<dbReference type="STRING" id="202951.GCA_001485025_00418"/>
<accession>A0A4Q7AYQ0</accession>
<keyword evidence="1" id="KW-0407">Ion channel</keyword>
<comment type="function">
    <text evidence="1">Mechanosensitive channel that participates in the regulation of osmotic pressure changes within the cell, opening in response to stretch forces in the membrane lipid bilayer, without the need for other proteins. Contributes to normal resistance to hypoosmotic shock. Forms an ion channel of 1.0 nanosiemens conductance with a slight preference for anions.</text>
</comment>
<gene>
    <name evidence="3" type="ORF">EXE25_04020</name>
</gene>
<feature type="transmembrane region" description="Helical" evidence="1">
    <location>
        <begin position="249"/>
        <end position="269"/>
    </location>
</feature>
<name>A0A4Q7AYQ0_9GAMM</name>
<dbReference type="EMBL" id="SGSU01000003">
    <property type="protein sequence ID" value="RZG68846.1"/>
    <property type="molecule type" value="Genomic_DNA"/>
</dbReference>
<keyword evidence="1" id="KW-1003">Cell membrane</keyword>
<comment type="subunit">
    <text evidence="1">Homoheptamer.</text>
</comment>
<feature type="transmembrane region" description="Helical" evidence="1">
    <location>
        <begin position="448"/>
        <end position="467"/>
    </location>
</feature>
<reference evidence="3 4" key="1">
    <citation type="submission" date="2019-02" db="EMBL/GenBank/DDBJ databases">
        <title>The Batch Genome Submission of Acinetobacter spp. strains.</title>
        <authorList>
            <person name="Qin J."/>
            <person name="Hu Y."/>
            <person name="Ye H."/>
            <person name="Wei L."/>
            <person name="Feng Y."/>
            <person name="Zong Z."/>
        </authorList>
    </citation>
    <scope>NUCLEOTIDE SEQUENCE [LARGE SCALE GENOMIC DNA]</scope>
    <source>
        <strain evidence="3 4">WCHABo060081</strain>
    </source>
</reference>
<feature type="transmembrane region" description="Helical" evidence="1">
    <location>
        <begin position="422"/>
        <end position="442"/>
    </location>
</feature>
<keyword evidence="1" id="KW-1133">Transmembrane helix</keyword>
<feature type="region of interest" description="Disordered" evidence="2">
    <location>
        <begin position="504"/>
        <end position="576"/>
    </location>
</feature>
<keyword evidence="1" id="KW-0812">Transmembrane</keyword>
<feature type="transmembrane region" description="Helical" evidence="1">
    <location>
        <begin position="347"/>
        <end position="365"/>
    </location>
</feature>
<dbReference type="NCBIfam" id="NF033912">
    <property type="entry name" value="msc"/>
    <property type="match status" value="1"/>
</dbReference>
<feature type="transmembrane region" description="Helical" evidence="1">
    <location>
        <begin position="377"/>
        <end position="401"/>
    </location>
</feature>
<evidence type="ECO:0000313" key="3">
    <source>
        <dbReference type="EMBL" id="RZG68846.1"/>
    </source>
</evidence>
<feature type="transmembrane region" description="Helical" evidence="1">
    <location>
        <begin position="20"/>
        <end position="41"/>
    </location>
</feature>
<organism evidence="3 4">
    <name type="scientific">Acinetobacter bouvetii</name>
    <dbReference type="NCBI Taxonomy" id="202951"/>
    <lineage>
        <taxon>Bacteria</taxon>
        <taxon>Pseudomonadati</taxon>
        <taxon>Pseudomonadota</taxon>
        <taxon>Gammaproteobacteria</taxon>
        <taxon>Moraxellales</taxon>
        <taxon>Moraxellaceae</taxon>
        <taxon>Acinetobacter</taxon>
    </lineage>
</organism>
<evidence type="ECO:0000256" key="2">
    <source>
        <dbReference type="SAM" id="MobiDB-lite"/>
    </source>
</evidence>
<dbReference type="Proteomes" id="UP000293483">
    <property type="component" value="Unassembled WGS sequence"/>
</dbReference>
<dbReference type="InterPro" id="IPR008910">
    <property type="entry name" value="MSC_TM_helix"/>
</dbReference>
<dbReference type="Gene3D" id="1.10.287.1260">
    <property type="match status" value="3"/>
</dbReference>
<proteinExistence type="inferred from homology"/>
<dbReference type="PANTHER" id="PTHR30221">
    <property type="entry name" value="SMALL-CONDUCTANCE MECHANOSENSITIVE CHANNEL"/>
    <property type="match status" value="1"/>
</dbReference>
<protein>
    <recommendedName>
        <fullName evidence="1">Small-conductance mechanosensitive channel</fullName>
    </recommendedName>
</protein>
<comment type="caution">
    <text evidence="3">The sequence shown here is derived from an EMBL/GenBank/DDBJ whole genome shotgun (WGS) entry which is preliminary data.</text>
</comment>
<comment type="subcellular location">
    <subcellularLocation>
        <location evidence="1">Cell inner membrane</location>
        <topology evidence="1">Multi-pass membrane protein</topology>
    </subcellularLocation>
</comment>
<comment type="caution">
    <text evidence="1">Lacks conserved residue(s) required for the propagation of feature annotation.</text>
</comment>
<dbReference type="GO" id="GO:0005886">
    <property type="term" value="C:plasma membrane"/>
    <property type="evidence" value="ECO:0007669"/>
    <property type="project" value="UniProtKB-SubCell"/>
</dbReference>
<dbReference type="InterPro" id="IPR045275">
    <property type="entry name" value="MscS_archaea/bacteria_type"/>
</dbReference>
<evidence type="ECO:0000313" key="4">
    <source>
        <dbReference type="Proteomes" id="UP000293483"/>
    </source>
</evidence>
<feature type="compositionally biased region" description="Basic and acidic residues" evidence="2">
    <location>
        <begin position="558"/>
        <end position="576"/>
    </location>
</feature>
<feature type="transmembrane region" description="Helical" evidence="1">
    <location>
        <begin position="199"/>
        <end position="218"/>
    </location>
</feature>
<dbReference type="Pfam" id="PF05552">
    <property type="entry name" value="MS_channel_1st_1"/>
    <property type="match status" value="5"/>
</dbReference>
<comment type="similarity">
    <text evidence="1">Belongs to the MscS (TC 1.A.23) family.</text>
</comment>
<keyword evidence="1" id="KW-0997">Cell inner membrane</keyword>
<evidence type="ECO:0000256" key="1">
    <source>
        <dbReference type="RuleBase" id="RU369025"/>
    </source>
</evidence>
<feature type="transmembrane region" description="Helical" evidence="1">
    <location>
        <begin position="107"/>
        <end position="131"/>
    </location>
</feature>
<feature type="transmembrane region" description="Helical" evidence="1">
    <location>
        <begin position="164"/>
        <end position="187"/>
    </location>
</feature>
<keyword evidence="1" id="KW-0472">Membrane</keyword>
<sequence length="576" mass="61659">MNDYPGGSGRFDAMYYWDQFHPILSAVAILFIGWIVALLVAGGIKKVLEKLGTNQKLSSATGHRSNIENIVSRIVFWIILIIAVIGALNVLNLTSVSGPFSNMIQQFLLFIPQLLAAAAVGFIGWIIANLVRVGSQKLLSKTQLDEKLSSEAGVSPISENISEIAYWLILLLFLPIVLSILGLNGLLYPVQNMVNEAVLYLPNIFIAGVIVFVGYILAKIVRGIVEGLVSSLNLQSQAEKVGLFKNSNLPHLLGSFVFAVVMITALIVAFEALGIEAISQPATAMLHEIMFAIPNIIAAGLILILAYVVSRFVAKLVTEVVAGTGVDRIPAKVDVQRFLGTTKLSDVVGYLIVFFTMLFAVSEAANRLGFEQISTLIAMFIQFGANILLGAVILVIGFWLANIVANVVQRGEYNSSRWLGNLVRVLIMGLVVAMGLRAMGIADSIVNLAFGLTLGAVAVAFALAFGLGGRVPAERVLTDLIDKAKKEGCQPNPVKEQARACGFGTSASSASAQPDPLDDGYTVQHQEAPGVVEKETATPDQLDVDPAQQPVNNPFGSKGEKEEGVDTHAPPKNDPE</sequence>
<feature type="transmembrane region" description="Helical" evidence="1">
    <location>
        <begin position="289"/>
        <end position="309"/>
    </location>
</feature>
<dbReference type="GO" id="GO:0008381">
    <property type="term" value="F:mechanosensitive monoatomic ion channel activity"/>
    <property type="evidence" value="ECO:0007669"/>
    <property type="project" value="InterPro"/>
</dbReference>
<dbReference type="PANTHER" id="PTHR30221:SF1">
    <property type="entry name" value="SMALL-CONDUCTANCE MECHANOSENSITIVE CHANNEL"/>
    <property type="match status" value="1"/>
</dbReference>
<keyword evidence="1" id="KW-0813">Transport</keyword>
<dbReference type="AlphaFoldDB" id="A0A4Q7AYQ0"/>
<keyword evidence="1" id="KW-0406">Ion transport</keyword>
<dbReference type="RefSeq" id="WP_130144239.1">
    <property type="nucleotide sequence ID" value="NZ_SGSU01000003.1"/>
</dbReference>